<dbReference type="InterPro" id="IPR036425">
    <property type="entry name" value="MoaB/Mog-like_dom_sf"/>
</dbReference>
<sequence>MAHAPQMLSPEEYLDALLSTLAPLPAGQVPLADAHGLVLAQDLRARLPVPAWTNSAMDGYAVRAAQTVGADRAPVRLPVSGDVPAGAAPGPLAPGTAMRIMTGAMLPEGADAVVRVEDTDQEPGQAPLPREVEVRARARAGLNVRRAGEDVAVGDPVARAGTVLSAAVLSSLASVGLSDVRAHPRPRVAVVSTGTELVDAGTPLAPGSVPDSNGLLLQGLLAEHGALTVAVPRVGDTAADLAQVLGEAAKAADLVVTSGGVSAGAFDPFTMLAASHEHSSGTHVSFARVAMQPGKPQGHGTVLAQDGRQVPVIMLPGNPVSVLVSFTVFVAPALAVLSGHGRREVTASMVPVAARAAVGWRAAGERRQYLPVRLVAPPDGEGRDLPDAPPWVAPVHRLGSGSHLVASLGAAQALAVVEAHTPAVEPGQEVGLILLTHPASPLPTYPTRERRDP</sequence>
<dbReference type="FunFam" id="2.170.190.11:FF:000001">
    <property type="entry name" value="Molybdopterin molybdenumtransferase"/>
    <property type="match status" value="1"/>
</dbReference>
<dbReference type="SMART" id="SM00852">
    <property type="entry name" value="MoCF_biosynth"/>
    <property type="match status" value="1"/>
</dbReference>
<keyword evidence="10" id="KW-1185">Reference proteome</keyword>
<keyword evidence="7 9" id="KW-0808">Transferase</keyword>
<dbReference type="Gene3D" id="3.90.105.10">
    <property type="entry name" value="Molybdopterin biosynthesis moea protein, domain 2"/>
    <property type="match status" value="1"/>
</dbReference>
<proteinExistence type="inferred from homology"/>
<dbReference type="SUPFAM" id="SSF63882">
    <property type="entry name" value="MoeA N-terminal region -like"/>
    <property type="match status" value="1"/>
</dbReference>
<name>A0A7T0LLH0_9ACTO</name>
<evidence type="ECO:0000256" key="3">
    <source>
        <dbReference type="ARBA" id="ARBA00010763"/>
    </source>
</evidence>
<dbReference type="InterPro" id="IPR038987">
    <property type="entry name" value="MoeA-like"/>
</dbReference>
<dbReference type="AlphaFoldDB" id="A0A7T0LLH0"/>
<gene>
    <name evidence="9" type="ORF">ID810_02655</name>
</gene>
<dbReference type="Gene3D" id="2.40.340.10">
    <property type="entry name" value="MoeA, C-terminal, domain IV"/>
    <property type="match status" value="1"/>
</dbReference>
<keyword evidence="5 7" id="KW-0501">Molybdenum cofactor biosynthesis</keyword>
<dbReference type="SUPFAM" id="SSF63867">
    <property type="entry name" value="MoeA C-terminal domain-like"/>
    <property type="match status" value="1"/>
</dbReference>
<evidence type="ECO:0000259" key="8">
    <source>
        <dbReference type="SMART" id="SM00852"/>
    </source>
</evidence>
<comment type="cofactor">
    <cofactor evidence="7">
        <name>Mg(2+)</name>
        <dbReference type="ChEBI" id="CHEBI:18420"/>
    </cofactor>
</comment>
<dbReference type="Gene3D" id="3.40.980.10">
    <property type="entry name" value="MoaB/Mog-like domain"/>
    <property type="match status" value="1"/>
</dbReference>
<keyword evidence="7" id="KW-0479">Metal-binding</keyword>
<evidence type="ECO:0000313" key="10">
    <source>
        <dbReference type="Proteomes" id="UP000594637"/>
    </source>
</evidence>
<dbReference type="EC" id="2.10.1.1" evidence="7"/>
<dbReference type="Pfam" id="PF03454">
    <property type="entry name" value="MoeA_C"/>
    <property type="match status" value="1"/>
</dbReference>
<dbReference type="InterPro" id="IPR001453">
    <property type="entry name" value="MoaB/Mog_dom"/>
</dbReference>
<dbReference type="InterPro" id="IPR005110">
    <property type="entry name" value="MoeA_linker/N"/>
</dbReference>
<organism evidence="9 10">
    <name type="scientific">Actinomyces respiraculi</name>
    <dbReference type="NCBI Taxonomy" id="2744574"/>
    <lineage>
        <taxon>Bacteria</taxon>
        <taxon>Bacillati</taxon>
        <taxon>Actinomycetota</taxon>
        <taxon>Actinomycetes</taxon>
        <taxon>Actinomycetales</taxon>
        <taxon>Actinomycetaceae</taxon>
        <taxon>Actinomyces</taxon>
    </lineage>
</organism>
<comment type="similarity">
    <text evidence="3 7">Belongs to the MoeA family.</text>
</comment>
<dbReference type="CDD" id="cd00887">
    <property type="entry name" value="MoeA"/>
    <property type="match status" value="1"/>
</dbReference>
<evidence type="ECO:0000256" key="6">
    <source>
        <dbReference type="ARBA" id="ARBA00047317"/>
    </source>
</evidence>
<comment type="function">
    <text evidence="1 7">Catalyzes the insertion of molybdate into adenylated molybdopterin with the concomitant release of AMP.</text>
</comment>
<dbReference type="Pfam" id="PF00994">
    <property type="entry name" value="MoCF_biosynth"/>
    <property type="match status" value="1"/>
</dbReference>
<evidence type="ECO:0000256" key="4">
    <source>
        <dbReference type="ARBA" id="ARBA00022505"/>
    </source>
</evidence>
<dbReference type="InterPro" id="IPR005111">
    <property type="entry name" value="MoeA_C_domain_IV"/>
</dbReference>
<evidence type="ECO:0000313" key="9">
    <source>
        <dbReference type="EMBL" id="QPL05880.1"/>
    </source>
</evidence>
<keyword evidence="7" id="KW-0460">Magnesium</keyword>
<protein>
    <recommendedName>
        <fullName evidence="7">Molybdopterin molybdenumtransferase</fullName>
        <ecNumber evidence="7">2.10.1.1</ecNumber>
    </recommendedName>
</protein>
<dbReference type="PANTHER" id="PTHR10192:SF5">
    <property type="entry name" value="GEPHYRIN"/>
    <property type="match status" value="1"/>
</dbReference>
<evidence type="ECO:0000256" key="7">
    <source>
        <dbReference type="RuleBase" id="RU365090"/>
    </source>
</evidence>
<evidence type="ECO:0000256" key="1">
    <source>
        <dbReference type="ARBA" id="ARBA00002901"/>
    </source>
</evidence>
<comment type="pathway">
    <text evidence="2 7">Cofactor biosynthesis; molybdopterin biosynthesis.</text>
</comment>
<dbReference type="GO" id="GO:0046872">
    <property type="term" value="F:metal ion binding"/>
    <property type="evidence" value="ECO:0007669"/>
    <property type="project" value="UniProtKB-UniRule"/>
</dbReference>
<comment type="catalytic activity">
    <reaction evidence="6">
        <text>adenylyl-molybdopterin + molybdate = Mo-molybdopterin + AMP + H(+)</text>
        <dbReference type="Rhea" id="RHEA:35047"/>
        <dbReference type="ChEBI" id="CHEBI:15378"/>
        <dbReference type="ChEBI" id="CHEBI:36264"/>
        <dbReference type="ChEBI" id="CHEBI:62727"/>
        <dbReference type="ChEBI" id="CHEBI:71302"/>
        <dbReference type="ChEBI" id="CHEBI:456215"/>
        <dbReference type="EC" id="2.10.1.1"/>
    </reaction>
</comment>
<dbReference type="KEGG" id="arep:ID810_02655"/>
<dbReference type="GO" id="GO:0006777">
    <property type="term" value="P:Mo-molybdopterin cofactor biosynthetic process"/>
    <property type="evidence" value="ECO:0007669"/>
    <property type="project" value="UniProtKB-UniRule"/>
</dbReference>
<dbReference type="EMBL" id="CP063989">
    <property type="protein sequence ID" value="QPL05880.1"/>
    <property type="molecule type" value="Genomic_DNA"/>
</dbReference>
<evidence type="ECO:0000256" key="5">
    <source>
        <dbReference type="ARBA" id="ARBA00023150"/>
    </source>
</evidence>
<dbReference type="Proteomes" id="UP000594637">
    <property type="component" value="Chromosome"/>
</dbReference>
<dbReference type="GO" id="GO:0005829">
    <property type="term" value="C:cytosol"/>
    <property type="evidence" value="ECO:0007669"/>
    <property type="project" value="TreeGrafter"/>
</dbReference>
<dbReference type="Gene3D" id="2.170.190.11">
    <property type="entry name" value="Molybdopterin biosynthesis moea protein, domain 3"/>
    <property type="match status" value="1"/>
</dbReference>
<keyword evidence="4 7" id="KW-0500">Molybdenum</keyword>
<dbReference type="PANTHER" id="PTHR10192">
    <property type="entry name" value="MOLYBDOPTERIN BIOSYNTHESIS PROTEIN"/>
    <property type="match status" value="1"/>
</dbReference>
<dbReference type="SUPFAM" id="SSF53218">
    <property type="entry name" value="Molybdenum cofactor biosynthesis proteins"/>
    <property type="match status" value="1"/>
</dbReference>
<dbReference type="GO" id="GO:0061599">
    <property type="term" value="F:molybdopterin molybdotransferase activity"/>
    <property type="evidence" value="ECO:0007669"/>
    <property type="project" value="UniProtKB-UniRule"/>
</dbReference>
<dbReference type="RefSeq" id="WP_166855297.1">
    <property type="nucleotide sequence ID" value="NZ_CP063989.1"/>
</dbReference>
<dbReference type="InterPro" id="IPR036688">
    <property type="entry name" value="MoeA_C_domain_IV_sf"/>
</dbReference>
<feature type="domain" description="MoaB/Mog" evidence="8">
    <location>
        <begin position="189"/>
        <end position="336"/>
    </location>
</feature>
<dbReference type="Pfam" id="PF03453">
    <property type="entry name" value="MoeA_N"/>
    <property type="match status" value="1"/>
</dbReference>
<dbReference type="InterPro" id="IPR036135">
    <property type="entry name" value="MoeA_linker/N_sf"/>
</dbReference>
<dbReference type="UniPathway" id="UPA00344"/>
<accession>A0A7T0LLH0</accession>
<evidence type="ECO:0000256" key="2">
    <source>
        <dbReference type="ARBA" id="ARBA00005046"/>
    </source>
</evidence>
<reference evidence="9 10" key="1">
    <citation type="submission" date="2020-11" db="EMBL/GenBank/DDBJ databases">
        <title>Actinomyces sp. ZJ750.</title>
        <authorList>
            <person name="Zhou J."/>
        </authorList>
    </citation>
    <scope>NUCLEOTIDE SEQUENCE [LARGE SCALE GENOMIC DNA]</scope>
    <source>
        <strain evidence="9 10">ZJ750</strain>
    </source>
</reference>
<dbReference type="NCBIfam" id="NF045515">
    <property type="entry name" value="Glp_gephyrin"/>
    <property type="match status" value="1"/>
</dbReference>